<proteinExistence type="predicted"/>
<reference evidence="2" key="1">
    <citation type="submission" date="2013-07" db="EMBL/GenBank/DDBJ databases">
        <title>Sub-species coevolution in mutualistic symbiosis.</title>
        <authorList>
            <person name="Murfin K."/>
            <person name="Klassen J."/>
            <person name="Lee M."/>
            <person name="Forst S."/>
            <person name="Stock P."/>
            <person name="Goodrich-Blair H."/>
        </authorList>
    </citation>
    <scope>NUCLEOTIDE SEQUENCE [LARGE SCALE GENOMIC DNA]</scope>
    <source>
        <strain evidence="2">Puntauvense</strain>
    </source>
</reference>
<accession>A0A077NAZ0</accession>
<dbReference type="Proteomes" id="UP000028511">
    <property type="component" value="Unassembled WGS sequence"/>
</dbReference>
<sequence>MFTVITETFFHTSFLHKKLSHFQLNWMIRNARKLDISTLNNIHYELSKKDKITDEDINKLEISYKGLSEPEKYLAKNYGVPETHALSSANIIDTEKLGINFFQDYLNNECSKYNDGALIFLDVILAPFWLNHFEKKIVNAHSAVLPYARGMYAIEQLTATGNKDAVERAAGATLHYVDTGIDTGAIIERKKLLSLWSLETIWAVKGESYLLAFELMKDYLERSKPFNFIDTLSVEYGTDSPLFTSKTFTDKVKRQSEYCFLKMKGI</sequence>
<dbReference type="SUPFAM" id="SSF53328">
    <property type="entry name" value="Formyltransferase"/>
    <property type="match status" value="1"/>
</dbReference>
<dbReference type="EMBL" id="CBSW010000109">
    <property type="protein sequence ID" value="CDG96184.1"/>
    <property type="molecule type" value="Genomic_DNA"/>
</dbReference>
<comment type="caution">
    <text evidence="2">The sequence shown here is derived from an EMBL/GenBank/DDBJ whole genome shotgun (WGS) entry which is preliminary data.</text>
</comment>
<feature type="domain" description="Formyl transferase N-terminal" evidence="1">
    <location>
        <begin position="124"/>
        <end position="192"/>
    </location>
</feature>
<evidence type="ECO:0000313" key="2">
    <source>
        <dbReference type="EMBL" id="CDG96184.1"/>
    </source>
</evidence>
<dbReference type="AlphaFoldDB" id="A0A077NAZ0"/>
<name>A0A077NAZ0_XENBV</name>
<dbReference type="InterPro" id="IPR036477">
    <property type="entry name" value="Formyl_transf_N_sf"/>
</dbReference>
<dbReference type="InterPro" id="IPR002376">
    <property type="entry name" value="Formyl_transf_N"/>
</dbReference>
<organism evidence="2">
    <name type="scientific">Xenorhabdus bovienii str. puntauvense</name>
    <dbReference type="NCBI Taxonomy" id="1398201"/>
    <lineage>
        <taxon>Bacteria</taxon>
        <taxon>Pseudomonadati</taxon>
        <taxon>Pseudomonadota</taxon>
        <taxon>Gammaproteobacteria</taxon>
        <taxon>Enterobacterales</taxon>
        <taxon>Morganellaceae</taxon>
        <taxon>Xenorhabdus</taxon>
    </lineage>
</organism>
<dbReference type="Pfam" id="PF00551">
    <property type="entry name" value="Formyl_trans_N"/>
    <property type="match status" value="1"/>
</dbReference>
<gene>
    <name evidence="2" type="ORF">XBP1_1970006</name>
</gene>
<dbReference type="HOGENOM" id="CLU_1045659_0_0_6"/>
<dbReference type="RefSeq" id="WP_038216185.1">
    <property type="nucleotide sequence ID" value="NZ_CAWLWN010000178.1"/>
</dbReference>
<dbReference type="Gene3D" id="3.40.50.170">
    <property type="entry name" value="Formyl transferase, N-terminal domain"/>
    <property type="match status" value="1"/>
</dbReference>
<evidence type="ECO:0000259" key="1">
    <source>
        <dbReference type="Pfam" id="PF00551"/>
    </source>
</evidence>
<protein>
    <recommendedName>
        <fullName evidence="1">Formyl transferase N-terminal domain-containing protein</fullName>
    </recommendedName>
</protein>